<reference evidence="10 11" key="1">
    <citation type="submission" date="2020-05" db="EMBL/GenBank/DDBJ databases">
        <title>Azospirillum oleiclasticum sp. nov, a nitrogen-fixing and heavy crude oil-emulsifying bacterium isolated from the crude oil of Yumen Oilfield.</title>
        <authorList>
            <person name="Wu D."/>
            <person name="Cai M."/>
            <person name="Zhang X."/>
        </authorList>
    </citation>
    <scope>NUCLEOTIDE SEQUENCE [LARGE SCALE GENOMIC DNA]</scope>
    <source>
        <strain evidence="10 11">ROY-1-1-2</strain>
    </source>
</reference>
<dbReference type="SMART" id="SM00388">
    <property type="entry name" value="HisKA"/>
    <property type="match status" value="1"/>
</dbReference>
<protein>
    <recommendedName>
        <fullName evidence="2">histidine kinase</fullName>
        <ecNumber evidence="2">2.7.13.3</ecNumber>
    </recommendedName>
</protein>
<dbReference type="PROSITE" id="PS50109">
    <property type="entry name" value="HIS_KIN"/>
    <property type="match status" value="1"/>
</dbReference>
<dbReference type="Gene3D" id="3.30.565.10">
    <property type="entry name" value="Histidine kinase-like ATPase, C-terminal domain"/>
    <property type="match status" value="1"/>
</dbReference>
<dbReference type="Pfam" id="PF00072">
    <property type="entry name" value="Response_reg"/>
    <property type="match status" value="1"/>
</dbReference>
<dbReference type="SUPFAM" id="SSF52172">
    <property type="entry name" value="CheY-like"/>
    <property type="match status" value="1"/>
</dbReference>
<keyword evidence="5" id="KW-0418">Kinase</keyword>
<keyword evidence="3 6" id="KW-0597">Phosphoprotein</keyword>
<dbReference type="PANTHER" id="PTHR43047">
    <property type="entry name" value="TWO-COMPONENT HISTIDINE PROTEIN KINASE"/>
    <property type="match status" value="1"/>
</dbReference>
<dbReference type="SMART" id="SM00387">
    <property type="entry name" value="HATPase_c"/>
    <property type="match status" value="1"/>
</dbReference>
<keyword evidence="7" id="KW-0175">Coiled coil</keyword>
<dbReference type="SUPFAM" id="SSF55874">
    <property type="entry name" value="ATPase domain of HSP90 chaperone/DNA topoisomerase II/histidine kinase"/>
    <property type="match status" value="1"/>
</dbReference>
<evidence type="ECO:0000256" key="6">
    <source>
        <dbReference type="PROSITE-ProRule" id="PRU00169"/>
    </source>
</evidence>
<dbReference type="InterPro" id="IPR004358">
    <property type="entry name" value="Sig_transdc_His_kin-like_C"/>
</dbReference>
<evidence type="ECO:0000259" key="8">
    <source>
        <dbReference type="PROSITE" id="PS50109"/>
    </source>
</evidence>
<comment type="catalytic activity">
    <reaction evidence="1">
        <text>ATP + protein L-histidine = ADP + protein N-phospho-L-histidine.</text>
        <dbReference type="EC" id="2.7.13.3"/>
    </reaction>
</comment>
<comment type="caution">
    <text evidence="10">The sequence shown here is derived from an EMBL/GenBank/DDBJ whole genome shotgun (WGS) entry which is preliminary data.</text>
</comment>
<dbReference type="SMART" id="SM00448">
    <property type="entry name" value="REC"/>
    <property type="match status" value="1"/>
</dbReference>
<accession>A0ABX2TAG5</accession>
<dbReference type="InterPro" id="IPR005467">
    <property type="entry name" value="His_kinase_dom"/>
</dbReference>
<dbReference type="InterPro" id="IPR003661">
    <property type="entry name" value="HisK_dim/P_dom"/>
</dbReference>
<proteinExistence type="predicted"/>
<evidence type="ECO:0000256" key="7">
    <source>
        <dbReference type="SAM" id="Coils"/>
    </source>
</evidence>
<dbReference type="InterPro" id="IPR036097">
    <property type="entry name" value="HisK_dim/P_sf"/>
</dbReference>
<feature type="domain" description="Response regulatory" evidence="9">
    <location>
        <begin position="356"/>
        <end position="471"/>
    </location>
</feature>
<dbReference type="PROSITE" id="PS50110">
    <property type="entry name" value="RESPONSE_REGULATORY"/>
    <property type="match status" value="1"/>
</dbReference>
<dbReference type="Pfam" id="PF02518">
    <property type="entry name" value="HATPase_c"/>
    <property type="match status" value="1"/>
</dbReference>
<dbReference type="InterPro" id="IPR035965">
    <property type="entry name" value="PAS-like_dom_sf"/>
</dbReference>
<dbReference type="SUPFAM" id="SSF55785">
    <property type="entry name" value="PYP-like sensor domain (PAS domain)"/>
    <property type="match status" value="1"/>
</dbReference>
<dbReference type="InterPro" id="IPR011006">
    <property type="entry name" value="CheY-like_superfamily"/>
</dbReference>
<dbReference type="Proteomes" id="UP000584642">
    <property type="component" value="Unassembled WGS sequence"/>
</dbReference>
<evidence type="ECO:0000256" key="1">
    <source>
        <dbReference type="ARBA" id="ARBA00000085"/>
    </source>
</evidence>
<keyword evidence="4" id="KW-0808">Transferase</keyword>
<evidence type="ECO:0000256" key="5">
    <source>
        <dbReference type="ARBA" id="ARBA00022777"/>
    </source>
</evidence>
<dbReference type="EMBL" id="JABFDB010000011">
    <property type="protein sequence ID" value="NYZ21329.1"/>
    <property type="molecule type" value="Genomic_DNA"/>
</dbReference>
<name>A0ABX2TAG5_9PROT</name>
<dbReference type="InterPro" id="IPR001789">
    <property type="entry name" value="Sig_transdc_resp-reg_receiver"/>
</dbReference>
<dbReference type="PANTHER" id="PTHR43047:SF9">
    <property type="entry name" value="HISTIDINE KINASE"/>
    <property type="match status" value="1"/>
</dbReference>
<dbReference type="CDD" id="cd00082">
    <property type="entry name" value="HisKA"/>
    <property type="match status" value="1"/>
</dbReference>
<dbReference type="Pfam" id="PF00512">
    <property type="entry name" value="HisKA"/>
    <property type="match status" value="1"/>
</dbReference>
<gene>
    <name evidence="10" type="ORF">HND93_16560</name>
</gene>
<feature type="coiled-coil region" evidence="7">
    <location>
        <begin position="88"/>
        <end position="115"/>
    </location>
</feature>
<dbReference type="SUPFAM" id="SSF47384">
    <property type="entry name" value="Homodimeric domain of signal transducing histidine kinase"/>
    <property type="match status" value="1"/>
</dbReference>
<feature type="modified residue" description="4-aspartylphosphate" evidence="6">
    <location>
        <position position="405"/>
    </location>
</feature>
<feature type="domain" description="Histidine kinase" evidence="8">
    <location>
        <begin position="122"/>
        <end position="335"/>
    </location>
</feature>
<dbReference type="InterPro" id="IPR036890">
    <property type="entry name" value="HATPase_C_sf"/>
</dbReference>
<evidence type="ECO:0000256" key="3">
    <source>
        <dbReference type="ARBA" id="ARBA00022553"/>
    </source>
</evidence>
<evidence type="ECO:0000313" key="11">
    <source>
        <dbReference type="Proteomes" id="UP000584642"/>
    </source>
</evidence>
<evidence type="ECO:0000259" key="9">
    <source>
        <dbReference type="PROSITE" id="PS50110"/>
    </source>
</evidence>
<dbReference type="RefSeq" id="WP_180287662.1">
    <property type="nucleotide sequence ID" value="NZ_JABFFR010000023.1"/>
</dbReference>
<evidence type="ECO:0000256" key="4">
    <source>
        <dbReference type="ARBA" id="ARBA00022679"/>
    </source>
</evidence>
<evidence type="ECO:0000256" key="2">
    <source>
        <dbReference type="ARBA" id="ARBA00012438"/>
    </source>
</evidence>
<organism evidence="10 11">
    <name type="scientific">Azospirillum oleiclasticum</name>
    <dbReference type="NCBI Taxonomy" id="2735135"/>
    <lineage>
        <taxon>Bacteria</taxon>
        <taxon>Pseudomonadati</taxon>
        <taxon>Pseudomonadota</taxon>
        <taxon>Alphaproteobacteria</taxon>
        <taxon>Rhodospirillales</taxon>
        <taxon>Azospirillaceae</taxon>
        <taxon>Azospirillum</taxon>
    </lineage>
</organism>
<dbReference type="InterPro" id="IPR003594">
    <property type="entry name" value="HATPase_dom"/>
</dbReference>
<evidence type="ECO:0000313" key="10">
    <source>
        <dbReference type="EMBL" id="NYZ21329.1"/>
    </source>
</evidence>
<sequence>MLDTGGRILVASRMFAEAVGVIGDELEGCALDGCGMAPVLAERFQGHVRRCASTGHPASVSGLLPGRTLRFAPVLDPDGRVWAVTVGARVGAEALDAARREAEEARAEAARERAAKGKFLAAASHDLRQPFQAMHLFHHLLSAKLTDSGALDMAARLGESIEAAEVLLRALLDVTKLDAGLITAELGPVPVDDVLGRLIDEFQPEADKAGLRFSVHPTGCDVVSDAALLERLLRPLIANALRFTEKGGVLIGGRHRGGSLRLEVWDTGCGIPESERDAIWNDFHQLGNPARDRRHGLGLGLAIAQRLAALLGATLSVRSRPGHGSVFAVELPLAGVARGPAPQHQPAEEEPPAQGTVLVVEDDPMQLEGIVMLLRDWGYRALPTRGLAEACREAATRLPDIIVSDLRLSGPETGVDVIRTLWSRLGLRIPGVIVTGDTDPERLRLVNAAEFRLVHKPFDPAVLRAIIARSLAALPPAMEAAAAGAA</sequence>
<keyword evidence="11" id="KW-1185">Reference proteome</keyword>
<dbReference type="EC" id="2.7.13.3" evidence="2"/>
<dbReference type="Gene3D" id="1.10.287.130">
    <property type="match status" value="1"/>
</dbReference>
<dbReference type="PRINTS" id="PR00344">
    <property type="entry name" value="BCTRLSENSOR"/>
</dbReference>
<dbReference type="Gene3D" id="3.40.50.2300">
    <property type="match status" value="1"/>
</dbReference>